<organism evidence="1">
    <name type="scientific">Panicum hallii</name>
    <dbReference type="NCBI Taxonomy" id="206008"/>
    <lineage>
        <taxon>Eukaryota</taxon>
        <taxon>Viridiplantae</taxon>
        <taxon>Streptophyta</taxon>
        <taxon>Embryophyta</taxon>
        <taxon>Tracheophyta</taxon>
        <taxon>Spermatophyta</taxon>
        <taxon>Magnoliopsida</taxon>
        <taxon>Liliopsida</taxon>
        <taxon>Poales</taxon>
        <taxon>Poaceae</taxon>
        <taxon>PACMAD clade</taxon>
        <taxon>Panicoideae</taxon>
        <taxon>Panicodae</taxon>
        <taxon>Paniceae</taxon>
        <taxon>Panicinae</taxon>
        <taxon>Panicum</taxon>
        <taxon>Panicum sect. Panicum</taxon>
    </lineage>
</organism>
<proteinExistence type="predicted"/>
<protein>
    <submittedName>
        <fullName evidence="1">Uncharacterized protein</fullName>
    </submittedName>
</protein>
<accession>A0A2S3HJC6</accession>
<gene>
    <name evidence="1" type="ORF">PAHAL_4G136100</name>
</gene>
<dbReference type="AlphaFoldDB" id="A0A2S3HJC6"/>
<dbReference type="EMBL" id="CM008049">
    <property type="protein sequence ID" value="PAN24007.1"/>
    <property type="molecule type" value="Genomic_DNA"/>
</dbReference>
<evidence type="ECO:0000313" key="1">
    <source>
        <dbReference type="EMBL" id="PAN24007.1"/>
    </source>
</evidence>
<dbReference type="Proteomes" id="UP000243499">
    <property type="component" value="Chromosome 4"/>
</dbReference>
<name>A0A2S3HJC6_9POAL</name>
<sequence length="71" mass="8175">MNLLAELLCSFPGIPGSRSILFDDLVKTHCGFKIHKYKISTILDTYQNTHTRYHNKLTRLCLSNQFEATIC</sequence>
<reference evidence="1" key="1">
    <citation type="submission" date="2018-04" db="EMBL/GenBank/DDBJ databases">
        <title>WGS assembly of Panicum hallii.</title>
        <authorList>
            <person name="Lovell J."/>
            <person name="Jenkins J."/>
            <person name="Lowry D."/>
            <person name="Mamidi S."/>
            <person name="Sreedasyam A."/>
            <person name="Weng X."/>
            <person name="Barry K."/>
            <person name="Bonette J."/>
            <person name="Campitelli B."/>
            <person name="Daum C."/>
            <person name="Gordon S."/>
            <person name="Gould B."/>
            <person name="Lipzen A."/>
            <person name="Macqueen A."/>
            <person name="Palacio-Mejia J."/>
            <person name="Plott C."/>
            <person name="Shakirov E."/>
            <person name="Shu S."/>
            <person name="Yoshinaga Y."/>
            <person name="Zane M."/>
            <person name="Rokhsar D."/>
            <person name="Grimwood J."/>
            <person name="Schmutz J."/>
            <person name="Juenger T."/>
        </authorList>
    </citation>
    <scope>NUCLEOTIDE SEQUENCE [LARGE SCALE GENOMIC DNA]</scope>
    <source>
        <strain evidence="1">FIL2</strain>
    </source>
</reference>
<dbReference type="Gramene" id="PAN24007">
    <property type="protein sequence ID" value="PAN24007"/>
    <property type="gene ID" value="PAHAL_4G136100"/>
</dbReference>